<dbReference type="AlphaFoldDB" id="A0A382NE35"/>
<dbReference type="InterPro" id="IPR036812">
    <property type="entry name" value="NAD(P)_OxRdtase_dom_sf"/>
</dbReference>
<name>A0A382NE35_9ZZZZ</name>
<dbReference type="Pfam" id="PF00248">
    <property type="entry name" value="Aldo_ket_red"/>
    <property type="match status" value="1"/>
</dbReference>
<accession>A0A382NE35</accession>
<reference evidence="2" key="1">
    <citation type="submission" date="2018-05" db="EMBL/GenBank/DDBJ databases">
        <authorList>
            <person name="Lanie J.A."/>
            <person name="Ng W.-L."/>
            <person name="Kazmierczak K.M."/>
            <person name="Andrzejewski T.M."/>
            <person name="Davidsen T.M."/>
            <person name="Wayne K.J."/>
            <person name="Tettelin H."/>
            <person name="Glass J.I."/>
            <person name="Rusch D."/>
            <person name="Podicherti R."/>
            <person name="Tsui H.-C.T."/>
            <person name="Winkler M.E."/>
        </authorList>
    </citation>
    <scope>NUCLEOTIDE SEQUENCE</scope>
</reference>
<gene>
    <name evidence="2" type="ORF">METZ01_LOCUS311632</name>
</gene>
<dbReference type="PANTHER" id="PTHR43312:SF1">
    <property type="entry name" value="NADP-DEPENDENT OXIDOREDUCTASE DOMAIN-CONTAINING PROTEIN"/>
    <property type="match status" value="1"/>
</dbReference>
<feature type="domain" description="NADP-dependent oxidoreductase" evidence="1">
    <location>
        <begin position="45"/>
        <end position="331"/>
    </location>
</feature>
<protein>
    <recommendedName>
        <fullName evidence="1">NADP-dependent oxidoreductase domain-containing protein</fullName>
    </recommendedName>
</protein>
<feature type="non-terminal residue" evidence="2">
    <location>
        <position position="1"/>
    </location>
</feature>
<sequence>LCSDSPRVQDGDAYPMEASRHSVNLRIAMLKRRPFGNTGLQVSELILGAGYVGGIVIHADDETRRTLMRRLLEAGINWIDTAESYGQGASEEALGWLLAELPEDNRPYISTKFRLDTDRLDNIPGQIETSLKGSLDRLGLERVDLYQLHNPFGQDGFDIEHVLGPGGVCDCLDKLKAQGLFDHIGFTALGNVGQCKRLIASGRVESAQVYYNLLNPSAGRRMGRDWPTTNFDNLIADCQDHGVAVMNIRIFAGGALASPEPHGREAPITANADVATEHARAERLLTVLPGGQGSRAQSAVRFGLTHPGISGVVLGLAELSHLEEALGAAAMGPMANDIIEGLQPFWDSGLAD</sequence>
<dbReference type="InterPro" id="IPR023210">
    <property type="entry name" value="NADP_OxRdtase_dom"/>
</dbReference>
<dbReference type="InterPro" id="IPR053135">
    <property type="entry name" value="AKR2_Oxidoreductase"/>
</dbReference>
<dbReference type="SUPFAM" id="SSF51430">
    <property type="entry name" value="NAD(P)-linked oxidoreductase"/>
    <property type="match status" value="1"/>
</dbReference>
<dbReference type="CDD" id="cd19104">
    <property type="entry name" value="AKR_unchar"/>
    <property type="match status" value="1"/>
</dbReference>
<proteinExistence type="predicted"/>
<evidence type="ECO:0000313" key="2">
    <source>
        <dbReference type="EMBL" id="SVC58778.1"/>
    </source>
</evidence>
<dbReference type="EMBL" id="UINC01099474">
    <property type="protein sequence ID" value="SVC58778.1"/>
    <property type="molecule type" value="Genomic_DNA"/>
</dbReference>
<organism evidence="2">
    <name type="scientific">marine metagenome</name>
    <dbReference type="NCBI Taxonomy" id="408172"/>
    <lineage>
        <taxon>unclassified sequences</taxon>
        <taxon>metagenomes</taxon>
        <taxon>ecological metagenomes</taxon>
    </lineage>
</organism>
<dbReference type="Gene3D" id="3.20.20.100">
    <property type="entry name" value="NADP-dependent oxidoreductase domain"/>
    <property type="match status" value="1"/>
</dbReference>
<evidence type="ECO:0000259" key="1">
    <source>
        <dbReference type="Pfam" id="PF00248"/>
    </source>
</evidence>
<dbReference type="PANTHER" id="PTHR43312">
    <property type="entry name" value="D-THREO-ALDOSE 1-DEHYDROGENASE"/>
    <property type="match status" value="1"/>
</dbReference>